<gene>
    <name evidence="1" type="ORF">BELL_0173g00110</name>
</gene>
<proteinExistence type="predicted"/>
<sequence length="92" mass="9977">MVRDESETTSLLTAADNLLEVPQVFKANGIQTLRKYDLLETLELAIIKSKLISQASSFVADGCVSESHIGDLQNAVQFHDAANCGARYPPVV</sequence>
<name>A0A4Z1JSA1_9HELO</name>
<organism evidence="1 2">
    <name type="scientific">Botrytis elliptica</name>
    <dbReference type="NCBI Taxonomy" id="278938"/>
    <lineage>
        <taxon>Eukaryota</taxon>
        <taxon>Fungi</taxon>
        <taxon>Dikarya</taxon>
        <taxon>Ascomycota</taxon>
        <taxon>Pezizomycotina</taxon>
        <taxon>Leotiomycetes</taxon>
        <taxon>Helotiales</taxon>
        <taxon>Sclerotiniaceae</taxon>
        <taxon>Botrytis</taxon>
    </lineage>
</organism>
<evidence type="ECO:0000313" key="1">
    <source>
        <dbReference type="EMBL" id="TGO76124.1"/>
    </source>
</evidence>
<accession>A0A4Z1JSA1</accession>
<dbReference type="EMBL" id="PQXM01000172">
    <property type="protein sequence ID" value="TGO76124.1"/>
    <property type="molecule type" value="Genomic_DNA"/>
</dbReference>
<dbReference type="AlphaFoldDB" id="A0A4Z1JSA1"/>
<evidence type="ECO:0000313" key="2">
    <source>
        <dbReference type="Proteomes" id="UP000297229"/>
    </source>
</evidence>
<reference evidence="1 2" key="1">
    <citation type="submission" date="2017-12" db="EMBL/GenBank/DDBJ databases">
        <title>Comparative genomics of Botrytis spp.</title>
        <authorList>
            <person name="Valero-Jimenez C.A."/>
            <person name="Tapia P."/>
            <person name="Veloso J."/>
            <person name="Silva-Moreno E."/>
            <person name="Staats M."/>
            <person name="Valdes J.H."/>
            <person name="Van Kan J.A.L."/>
        </authorList>
    </citation>
    <scope>NUCLEOTIDE SEQUENCE [LARGE SCALE GENOMIC DNA]</scope>
    <source>
        <strain evidence="1 2">Be9601</strain>
    </source>
</reference>
<keyword evidence="2" id="KW-1185">Reference proteome</keyword>
<protein>
    <submittedName>
        <fullName evidence="1">Uncharacterized protein</fullName>
    </submittedName>
</protein>
<dbReference type="Proteomes" id="UP000297229">
    <property type="component" value="Unassembled WGS sequence"/>
</dbReference>
<comment type="caution">
    <text evidence="1">The sequence shown here is derived from an EMBL/GenBank/DDBJ whole genome shotgun (WGS) entry which is preliminary data.</text>
</comment>